<evidence type="ECO:0000313" key="4">
    <source>
        <dbReference type="Proteomes" id="UP000283389"/>
    </source>
</evidence>
<dbReference type="RefSeq" id="WP_123478435.1">
    <property type="nucleotide sequence ID" value="NZ_MOAZ01000019.1"/>
</dbReference>
<protein>
    <submittedName>
        <fullName evidence="3">Uncharacterized protein</fullName>
    </submittedName>
</protein>
<name>A0A423EXG3_9PSED</name>
<dbReference type="Proteomes" id="UP000283389">
    <property type="component" value="Unassembled WGS sequence"/>
</dbReference>
<evidence type="ECO:0000256" key="1">
    <source>
        <dbReference type="SAM" id="MobiDB-lite"/>
    </source>
</evidence>
<evidence type="ECO:0000313" key="3">
    <source>
        <dbReference type="EMBL" id="ROM45791.1"/>
    </source>
</evidence>
<feature type="compositionally biased region" description="Pro residues" evidence="1">
    <location>
        <begin position="1567"/>
        <end position="1585"/>
    </location>
</feature>
<dbReference type="EMBL" id="MOAZ01000019">
    <property type="protein sequence ID" value="ROM45744.1"/>
    <property type="molecule type" value="Genomic_DNA"/>
</dbReference>
<dbReference type="EMBL" id="MOAZ01000019">
    <property type="protein sequence ID" value="ROM45791.1"/>
    <property type="molecule type" value="Genomic_DNA"/>
</dbReference>
<reference evidence="3 4" key="1">
    <citation type="submission" date="2016-10" db="EMBL/GenBank/DDBJ databases">
        <title>Comparative genome analysis of multiple Pseudomonas spp. focuses on biocontrol and plant growth promoting traits.</title>
        <authorList>
            <person name="Tao X.-Y."/>
            <person name="Taylor C.G."/>
        </authorList>
    </citation>
    <scope>NUCLEOTIDE SEQUENCE [LARGE SCALE GENOMIC DNA]</scope>
    <source>
        <strain evidence="3 4">36C8</strain>
    </source>
</reference>
<organism evidence="3 4">
    <name type="scientific">Pseudomonas canadensis</name>
    <dbReference type="NCBI Taxonomy" id="915099"/>
    <lineage>
        <taxon>Bacteria</taxon>
        <taxon>Pseudomonadati</taxon>
        <taxon>Pseudomonadota</taxon>
        <taxon>Gammaproteobacteria</taxon>
        <taxon>Pseudomonadales</taxon>
        <taxon>Pseudomonadaceae</taxon>
        <taxon>Pseudomonas</taxon>
    </lineage>
</organism>
<sequence>MIPSPQEVTQQSPADVAELMATCNDTLIATLSAQPSLTFCANRQVLEEINELFDRYSTQHIYLKTPEDSLTDPPTDQDRALISLVNDAVHQCRIPDYYSLHGDFYIYRNKAFTRLDDSSQTEIRGLINTLLEAGSYLNDLNRFWNANHSATEQTHQAFIAQAVALLIQCEASLRFETASLEPASVALVRQLNTATSPESLNLFHLCLQDTTHTIALVGAFAISTWAPNEHPTANPTVLYLPGQRLAEFASPTALKTHLTTLLKSVRGREQLLISVAHRQHSAFESLTQRASQDGSVNLLPVTAVENFFEHQISLLITKQRQDIEHHWSVNRSAQGGVTERINQSANLAPLLDFSEAIERHARPLLALSARRREATRAAQQRLIQQQTDRSIDFTGLLAQLKSLQAQTAPQPLAHQFFTPHRQSPLYKACAQAVTVLQKLKNDTDFSAWLNARSSKTEVGWSPLFVLEKLTNNQPAIVDSPLTRFTIQGKLLPLSEVPTYWRNDVHSLIAARRDIGDGIREDGTVRLDLALKFYGVHIAPDSPLQHVIERLQERAATLSLEMDEGRLPFDEVIDEQGDTILQRRLSQRQLSDNHSIFKQLTEDFLTQQREAQALKTPTVVLEQWLNTQQCLELGKQLVEALDWYTTEDETPPVKVRRDLVWRALWLHFERPTGNARMTVAGEEIATSRHWGYSYSHIRQQIERSLSRTHQLTPGGVQLALRLLQQGSAAEIWVRDIPDDLHYASSIAWVNFKAGVILAQAIAPDAVQHMTFQQLLGLLATASQDATPEQKMVISIARLGPTLEWAQANGVLTSEKTEFPPEQTQLAVEALDQHEQEMIQATETISQAPPGRWRFTTDEAFDRGFSDYLSGVKSAYQTLIRALLPNLPLPDRSAIENGQVTLFALRQELRDLQVGQETAQNITAARGRHGFIIQAQVKHRTTYYEVFPRAALIRARPDIQMLTLNGNVVVRSTGSSSRPSKGTFRLATSLPFDWEAYQHGRRPRDGVSSLVIAEQIGHVLPATAPSPSETKWAVQSWSSERSRQLAAIVANDLFHTDESQLKISARRNVSPLDTPQQTIDDFLYYAKMLVPFWGGIEDIASGDPQRVESGALSLFTDLVSFAVPIGKYVGGSTRLIAQAGRISFQAAMPKFATLTKTFLLGAIRELNPLEAVPALLKLGGSGVLRLSAAVGRQVDAGLALFRKALGKPTIAPTGRTLQSVDPRVWKPLETQDSLFTVAGVDHIPMRSVGTDLLPEYRLIDPLTNTVFGPRYIPWGEAGLQKIPDLNDYIAPVSYEQAAEFSRRANGIYDGKNQQSYVRARGQWYVVETRHSLTGEVEFYIVHPRNKTRPAYRIVNKDGVWFPVDESGHAGGRLEELRKANAKQDAHYEQMFVKVEASTILLDQAIRSIEFNTINMLFDKALLHLETAQELGLVYAKHSSFPVFKPKEFVTTPDLGRARLIESIEKADNLGPRYAAIVDNLEGYLEAQQKSLQRLIEANIFDKQDAALKQLTDFLDAKRKVVNTIIEQTKVLKSLLDEELENMLDVLEKLPVKKPPVNTAGPSRVLSGPPGTPKPPSTTPLPPAPPNTEPKNRISILIAGDDPLTTRTVLAKPRAGNSDVADVLDSRGQRLDTYIRVGEDKLWLKSNIKIKEPSAPASSNQTAITQELNAAARKMQYLIEQYDDLIVFYRKSTSAEPAGAEALIMSGATKLNQGADDLQAACSAITDEATRQGLLAQATRFRENATRYNLMAKALRLELISKQAPNGNALAFLHSQPGVLSLRKTLDRVAGTRQIQKPGGRTWIKVPDFLDEFEIRVRDKPWAYAHMHFEQASHTVPGKIHLKTPAQRSLGANAQTNAAREGSRLDIHRAEIYWPQARRVFYPALPE</sequence>
<gene>
    <name evidence="2" type="ORF">BK649_26450</name>
    <name evidence="3" type="ORF">BK649_26695</name>
</gene>
<feature type="region of interest" description="Disordered" evidence="1">
    <location>
        <begin position="1550"/>
        <end position="1589"/>
    </location>
</feature>
<evidence type="ECO:0000313" key="2">
    <source>
        <dbReference type="EMBL" id="ROM45744.1"/>
    </source>
</evidence>
<accession>A0A423EXG3</accession>
<proteinExistence type="predicted"/>
<comment type="caution">
    <text evidence="3">The sequence shown here is derived from an EMBL/GenBank/DDBJ whole genome shotgun (WGS) entry which is preliminary data.</text>
</comment>